<evidence type="ECO:0000256" key="2">
    <source>
        <dbReference type="SAM" id="SignalP"/>
    </source>
</evidence>
<feature type="compositionally biased region" description="Basic and acidic residues" evidence="1">
    <location>
        <begin position="1127"/>
        <end position="1157"/>
    </location>
</feature>
<feature type="region of interest" description="Disordered" evidence="1">
    <location>
        <begin position="660"/>
        <end position="695"/>
    </location>
</feature>
<protein>
    <submittedName>
        <fullName evidence="3">Uncharacterized protein</fullName>
    </submittedName>
</protein>
<feature type="chain" id="PRO_5040246980" evidence="2">
    <location>
        <begin position="22"/>
        <end position="1271"/>
    </location>
</feature>
<reference evidence="3" key="1">
    <citation type="submission" date="2022-01" db="EMBL/GenBank/DDBJ databases">
        <authorList>
            <person name="King R."/>
        </authorList>
    </citation>
    <scope>NUCLEOTIDE SEQUENCE</scope>
</reference>
<keyword evidence="4" id="KW-1185">Reference proteome</keyword>
<feature type="region of interest" description="Disordered" evidence="1">
    <location>
        <begin position="713"/>
        <end position="786"/>
    </location>
</feature>
<feature type="region of interest" description="Disordered" evidence="1">
    <location>
        <begin position="1122"/>
        <end position="1157"/>
    </location>
</feature>
<accession>A0A9P0GVD0</accession>
<dbReference type="Proteomes" id="UP001153712">
    <property type="component" value="Chromosome 3"/>
</dbReference>
<dbReference type="EMBL" id="OU900096">
    <property type="protein sequence ID" value="CAH1181873.1"/>
    <property type="molecule type" value="Genomic_DNA"/>
</dbReference>
<proteinExistence type="predicted"/>
<name>A0A9P0GVD0_PHYSR</name>
<feature type="compositionally biased region" description="Polar residues" evidence="1">
    <location>
        <begin position="847"/>
        <end position="857"/>
    </location>
</feature>
<feature type="compositionally biased region" description="Basic residues" evidence="1">
    <location>
        <begin position="115"/>
        <end position="128"/>
    </location>
</feature>
<feature type="signal peptide" evidence="2">
    <location>
        <begin position="1"/>
        <end position="21"/>
    </location>
</feature>
<sequence>MYFAILRLTVSLTFIWNITVGTQEFLEYYQPRPDFPKELNEWLAYVQGHRNDFRIIRNIVKRRKAESDYYDERESEENKLLSDLEGEDETPQNDIYPRDNIEKLDKSAVSTAKSRTNKAKRKLSKPARTRRESDENSFFEHTNTINVDPKGKVGEIKRSEVKYPDQFVNRPKDDDKREIEIHILNDGKLLKSLKDEKSIVLNIENNDDNHPTAAAANDNIVDSHAEVVNSPERSVDNDKEAASNFRNLFTANENLNTDSSVAREALGKTSLLYHVTLPSPNFMAPQDTYDNTSTLENHFQHNHFRDMSRYWSDVEKNQLQQGIEFAQEAGNLRKQNQKSNNDGFETARTIIIEHVANNPSSNNQKDSRFDMKRNSNNVLPTRAPQEQFEQPLKELDYTMKSNIDEVEVVHNNVKKNNHIIIITEKDTNEQDKLRDQRPVPSSSNKIDENINNLISITIVVPRKDEEPKEETKNHDTSTKLADFGKIERTTMEQNIDQKNIQLDLNPETTTEEAHKTQFSGQLCEEGQCHNDRELRLQKFRQREDDRRFYGSQEEKPFPLLRKEVIVPYEVNNPRYLSRQSSSDFVKFPLNADSICQGPNCFKDKSCQGPNCKTGTVKYKRRRGKRRHKHRPEFDHSDYIQTYKSRQLKEVNYVYDADLEAPSPETVSSERSKRLGLNKDVGAEGDYGDEEDSASVRSNVTTKLIKKVDDVFANPHTTCEPDDEDYYYDEIDDKNKNSNTNNHDVPHSNVDTVSVGKRLHKKTKNPSKVNNRNKGEPEVIQSQIREPRDIDQLPKFVINDEINEENLRKRSLANQKEQQNKFPLSSKSFFASNNVKRRDSGDSDLVNDKTSAPSGSDKSVTIGDAMAAGASVAADKEAAAIGDALGQTELSVSAVTDECLTSTHVSVGPVCETDNFTKIKVTTMLNLAAAGENQGDLNNSLPSLSEQYQNLEDILVGRLPLSIVDSVFKHMKIHPTFKQRFFRGMKKKNLPVSFKNLPEISSKESNKLIRLMSKIINRLQWTTTCQTLPNKLKRYLKTITSTKVDDRLTKTKTMEEIDQAENQNQTSFIFHSSTGVDNIEEKVRILKNMLIKYQHLPESCKPRAEPVKEYIENHLDMLTHAMSSNMDPSHREDGVKDSSSDVSHHEASKRNEKGDDSDLIEHELESLGLGKHPKFRPNFDLESLLKNSDKTSEQGSQEGKIAAKKTNKRAAIRETSEEYDKLLEAVKKERIKREGKKRIAEAFGKLSIDDYKGTNTENIIDEIFENPLVYSF</sequence>
<dbReference type="AlphaFoldDB" id="A0A9P0GVD0"/>
<feature type="region of interest" description="Disordered" evidence="1">
    <location>
        <begin position="809"/>
        <end position="857"/>
    </location>
</feature>
<feature type="compositionally biased region" description="Basic and acidic residues" evidence="1">
    <location>
        <begin position="67"/>
        <end position="82"/>
    </location>
</feature>
<feature type="compositionally biased region" description="Acidic residues" evidence="1">
    <location>
        <begin position="719"/>
        <end position="731"/>
    </location>
</feature>
<evidence type="ECO:0000313" key="3">
    <source>
        <dbReference type="EMBL" id="CAH1181873.1"/>
    </source>
</evidence>
<feature type="region of interest" description="Disordered" evidence="1">
    <location>
        <begin position="67"/>
        <end position="136"/>
    </location>
</feature>
<evidence type="ECO:0000256" key="1">
    <source>
        <dbReference type="SAM" id="MobiDB-lite"/>
    </source>
</evidence>
<gene>
    <name evidence="3" type="ORF">PHYEVI_LOCUS6749</name>
</gene>
<feature type="compositionally biased region" description="Basic and acidic residues" evidence="1">
    <location>
        <begin position="96"/>
        <end position="106"/>
    </location>
</feature>
<keyword evidence="2" id="KW-0732">Signal</keyword>
<organism evidence="3 4">
    <name type="scientific">Phyllotreta striolata</name>
    <name type="common">Striped flea beetle</name>
    <name type="synonym">Crioceris striolata</name>
    <dbReference type="NCBI Taxonomy" id="444603"/>
    <lineage>
        <taxon>Eukaryota</taxon>
        <taxon>Metazoa</taxon>
        <taxon>Ecdysozoa</taxon>
        <taxon>Arthropoda</taxon>
        <taxon>Hexapoda</taxon>
        <taxon>Insecta</taxon>
        <taxon>Pterygota</taxon>
        <taxon>Neoptera</taxon>
        <taxon>Endopterygota</taxon>
        <taxon>Coleoptera</taxon>
        <taxon>Polyphaga</taxon>
        <taxon>Cucujiformia</taxon>
        <taxon>Chrysomeloidea</taxon>
        <taxon>Chrysomelidae</taxon>
        <taxon>Galerucinae</taxon>
        <taxon>Alticini</taxon>
        <taxon>Phyllotreta</taxon>
    </lineage>
</organism>
<feature type="compositionally biased region" description="Polar residues" evidence="1">
    <location>
        <begin position="811"/>
        <end position="833"/>
    </location>
</feature>
<dbReference type="OrthoDB" id="8035982at2759"/>
<evidence type="ECO:0000313" key="4">
    <source>
        <dbReference type="Proteomes" id="UP001153712"/>
    </source>
</evidence>
<feature type="region of interest" description="Disordered" evidence="1">
    <location>
        <begin position="1186"/>
        <end position="1206"/>
    </location>
</feature>